<organism evidence="1">
    <name type="scientific">Cucumis melo</name>
    <name type="common">Muskmelon</name>
    <dbReference type="NCBI Taxonomy" id="3656"/>
    <lineage>
        <taxon>Eukaryota</taxon>
        <taxon>Viridiplantae</taxon>
        <taxon>Streptophyta</taxon>
        <taxon>Embryophyta</taxon>
        <taxon>Tracheophyta</taxon>
        <taxon>Spermatophyta</taxon>
        <taxon>Magnoliopsida</taxon>
        <taxon>eudicotyledons</taxon>
        <taxon>Gunneridae</taxon>
        <taxon>Pentapetalae</taxon>
        <taxon>rosids</taxon>
        <taxon>fabids</taxon>
        <taxon>Cucurbitales</taxon>
        <taxon>Cucurbitaceae</taxon>
        <taxon>Benincaseae</taxon>
        <taxon>Cucumis</taxon>
    </lineage>
</organism>
<protein>
    <submittedName>
        <fullName evidence="1">Uncharacterized protein</fullName>
    </submittedName>
</protein>
<dbReference type="AlphaFoldDB" id="A0A9I9E8U5"/>
<sequence length="80" mass="9845">MAEHYEEYEILKNYDDSLYYQLTAFQNSSEKIVQEYELLKIDYMQMKVDYDLQIRDFQVLVERVDQTIEFLKMVFRRAIG</sequence>
<evidence type="ECO:0000313" key="1">
    <source>
        <dbReference type="EnsemblPlants" id="MELO3C030389.2.1"/>
    </source>
</evidence>
<proteinExistence type="predicted"/>
<accession>A0A9I9E8U5</accession>
<name>A0A9I9E8U5_CUCME</name>
<dbReference type="Gramene" id="MELO3C030389.2.1">
    <property type="protein sequence ID" value="MELO3C030389.2.1"/>
    <property type="gene ID" value="MELO3C030389.2"/>
</dbReference>
<dbReference type="EnsemblPlants" id="MELO3C030389.2.1">
    <property type="protein sequence ID" value="MELO3C030389.2.1"/>
    <property type="gene ID" value="MELO3C030389.2"/>
</dbReference>
<reference evidence="1" key="1">
    <citation type="submission" date="2023-03" db="UniProtKB">
        <authorList>
            <consortium name="EnsemblPlants"/>
        </authorList>
    </citation>
    <scope>IDENTIFICATION</scope>
</reference>